<dbReference type="PROSITE" id="PS00086">
    <property type="entry name" value="CYTOCHROME_P450"/>
    <property type="match status" value="1"/>
</dbReference>
<evidence type="ECO:0000256" key="4">
    <source>
        <dbReference type="ARBA" id="ARBA00023002"/>
    </source>
</evidence>
<dbReference type="GO" id="GO:0005506">
    <property type="term" value="F:iron ion binding"/>
    <property type="evidence" value="ECO:0007669"/>
    <property type="project" value="InterPro"/>
</dbReference>
<comment type="similarity">
    <text evidence="1">Belongs to the cytochrome P450 family.</text>
</comment>
<dbReference type="PANTHER" id="PTHR46696:SF4">
    <property type="entry name" value="BIOTIN BIOSYNTHESIS CYTOCHROME P450"/>
    <property type="match status" value="1"/>
</dbReference>
<reference evidence="7" key="1">
    <citation type="submission" date="2020-05" db="EMBL/GenBank/DDBJ databases">
        <authorList>
            <person name="Chiriac C."/>
            <person name="Salcher M."/>
            <person name="Ghai R."/>
            <person name="Kavagutti S V."/>
        </authorList>
    </citation>
    <scope>NUCLEOTIDE SEQUENCE</scope>
</reference>
<dbReference type="AlphaFoldDB" id="A0A6J7CRZ8"/>
<gene>
    <name evidence="7" type="ORF">UFOPK3317_00301</name>
</gene>
<organism evidence="7">
    <name type="scientific">freshwater metagenome</name>
    <dbReference type="NCBI Taxonomy" id="449393"/>
    <lineage>
        <taxon>unclassified sequences</taxon>
        <taxon>metagenomes</taxon>
        <taxon>ecological metagenomes</taxon>
    </lineage>
</organism>
<dbReference type="Gene3D" id="1.10.630.10">
    <property type="entry name" value="Cytochrome P450"/>
    <property type="match status" value="1"/>
</dbReference>
<accession>A0A6J7CRZ8</accession>
<dbReference type="InterPro" id="IPR002397">
    <property type="entry name" value="Cyt_P450_B"/>
</dbReference>
<evidence type="ECO:0000256" key="1">
    <source>
        <dbReference type="ARBA" id="ARBA00010617"/>
    </source>
</evidence>
<evidence type="ECO:0000313" key="7">
    <source>
        <dbReference type="EMBL" id="CAB4858919.1"/>
    </source>
</evidence>
<dbReference type="SUPFAM" id="SSF48264">
    <property type="entry name" value="Cytochrome P450"/>
    <property type="match status" value="1"/>
</dbReference>
<evidence type="ECO:0000256" key="6">
    <source>
        <dbReference type="ARBA" id="ARBA00023033"/>
    </source>
</evidence>
<keyword evidence="2" id="KW-0349">Heme</keyword>
<dbReference type="GO" id="GO:0036199">
    <property type="term" value="F:cholest-4-en-3-one 26-monooxygenase activity"/>
    <property type="evidence" value="ECO:0007669"/>
    <property type="project" value="TreeGrafter"/>
</dbReference>
<keyword evidence="3" id="KW-0479">Metal-binding</keyword>
<dbReference type="PRINTS" id="PR00359">
    <property type="entry name" value="BP450"/>
</dbReference>
<dbReference type="FunFam" id="1.10.630.10:FF:000018">
    <property type="entry name" value="Cytochrome P450 monooxygenase"/>
    <property type="match status" value="1"/>
</dbReference>
<evidence type="ECO:0000256" key="5">
    <source>
        <dbReference type="ARBA" id="ARBA00023004"/>
    </source>
</evidence>
<dbReference type="GO" id="GO:0008395">
    <property type="term" value="F:steroid hydroxylase activity"/>
    <property type="evidence" value="ECO:0007669"/>
    <property type="project" value="TreeGrafter"/>
</dbReference>
<dbReference type="InterPro" id="IPR017972">
    <property type="entry name" value="Cyt_P450_CS"/>
</dbReference>
<keyword evidence="4" id="KW-0560">Oxidoreductase</keyword>
<keyword evidence="6" id="KW-0503">Monooxygenase</keyword>
<evidence type="ECO:0000256" key="3">
    <source>
        <dbReference type="ARBA" id="ARBA00022723"/>
    </source>
</evidence>
<protein>
    <submittedName>
        <fullName evidence="7">Unannotated protein</fullName>
    </submittedName>
</protein>
<dbReference type="PANTHER" id="PTHR46696">
    <property type="entry name" value="P450, PUTATIVE (EUROFUNG)-RELATED"/>
    <property type="match status" value="1"/>
</dbReference>
<dbReference type="GO" id="GO:0006707">
    <property type="term" value="P:cholesterol catabolic process"/>
    <property type="evidence" value="ECO:0007669"/>
    <property type="project" value="TreeGrafter"/>
</dbReference>
<proteinExistence type="inferred from homology"/>
<name>A0A6J7CRZ8_9ZZZZ</name>
<keyword evidence="5" id="KW-0408">Iron</keyword>
<dbReference type="GO" id="GO:0020037">
    <property type="term" value="F:heme binding"/>
    <property type="evidence" value="ECO:0007669"/>
    <property type="project" value="InterPro"/>
</dbReference>
<dbReference type="Pfam" id="PF00067">
    <property type="entry name" value="p450"/>
    <property type="match status" value="1"/>
</dbReference>
<sequence length="400" mass="44663">MTGAVNTQPDLLDGQFYVEDPYSTYAWMRENEPIYWDEVNNLWAVFRYDDIVAIEKDKATFKNGGQADNGYRPGISSDPSIIGLDDPEHQVRRQLVARRFTPRAVAGFEEHVREVVTEILDRALAAGTVDAVADMAAPLPASMIGELIGFPDDMVGKLQEWSERTISLGGGPRYFEDAGIIATFEFAQACADLYEEKKGCPADDVMSLWVDHEKAGLKDSKAFGLDQITSDCLLLLDGGAETTRTVIARTMLNLISRPDQWELMRNGADLTLAVEEFIRFVTPIHNMCRAATRDVEFGGKLIKEGQQVVLMYSSANRDTDHFTNPEELDITRDPNMHLAFGFGTHFCLGSNLARLEIRVFFEEMIKRVKGWSLAPGTAPVEMPNAFVFGMREMMVVLDPA</sequence>
<dbReference type="InterPro" id="IPR036396">
    <property type="entry name" value="Cyt_P450_sf"/>
</dbReference>
<dbReference type="InterPro" id="IPR001128">
    <property type="entry name" value="Cyt_P450"/>
</dbReference>
<evidence type="ECO:0000256" key="2">
    <source>
        <dbReference type="ARBA" id="ARBA00022617"/>
    </source>
</evidence>
<dbReference type="EMBL" id="CAFBLK010000034">
    <property type="protein sequence ID" value="CAB4858919.1"/>
    <property type="molecule type" value="Genomic_DNA"/>
</dbReference>